<dbReference type="GO" id="GO:0004364">
    <property type="term" value="F:glutathione transferase activity"/>
    <property type="evidence" value="ECO:0007669"/>
    <property type="project" value="TreeGrafter"/>
</dbReference>
<name>A0AAW0CTM0_9AGAR</name>
<dbReference type="InterPro" id="IPR050997">
    <property type="entry name" value="MAPEG"/>
</dbReference>
<dbReference type="SUPFAM" id="SSF161084">
    <property type="entry name" value="MAPEG domain-like"/>
    <property type="match status" value="1"/>
</dbReference>
<keyword evidence="2 5" id="KW-0812">Transmembrane</keyword>
<keyword evidence="7" id="KW-1185">Reference proteome</keyword>
<feature type="transmembrane region" description="Helical" evidence="5">
    <location>
        <begin position="12"/>
        <end position="31"/>
    </location>
</feature>
<proteinExistence type="predicted"/>
<dbReference type="PANTHER" id="PTHR10250:SF26">
    <property type="entry name" value="GLUTATHIONE S-TRANSFERASE 3, MITOCHONDRIAL"/>
    <property type="match status" value="1"/>
</dbReference>
<evidence type="ECO:0000313" key="6">
    <source>
        <dbReference type="EMBL" id="KAK7042324.1"/>
    </source>
</evidence>
<dbReference type="InterPro" id="IPR023352">
    <property type="entry name" value="MAPEG-like_dom_sf"/>
</dbReference>
<dbReference type="EMBL" id="JAWWNJ010000013">
    <property type="protein sequence ID" value="KAK7042324.1"/>
    <property type="molecule type" value="Genomic_DNA"/>
</dbReference>
<dbReference type="GO" id="GO:0005783">
    <property type="term" value="C:endoplasmic reticulum"/>
    <property type="evidence" value="ECO:0007669"/>
    <property type="project" value="TreeGrafter"/>
</dbReference>
<evidence type="ECO:0000256" key="1">
    <source>
        <dbReference type="ARBA" id="ARBA00004141"/>
    </source>
</evidence>
<dbReference type="PANTHER" id="PTHR10250">
    <property type="entry name" value="MICROSOMAL GLUTATHIONE S-TRANSFERASE"/>
    <property type="match status" value="1"/>
</dbReference>
<evidence type="ECO:0000256" key="2">
    <source>
        <dbReference type="ARBA" id="ARBA00022692"/>
    </source>
</evidence>
<gene>
    <name evidence="6" type="ORF">R3P38DRAFT_3178888</name>
</gene>
<evidence type="ECO:0000313" key="7">
    <source>
        <dbReference type="Proteomes" id="UP001362999"/>
    </source>
</evidence>
<keyword evidence="4 5" id="KW-0472">Membrane</keyword>
<feature type="transmembrane region" description="Helical" evidence="5">
    <location>
        <begin position="128"/>
        <end position="150"/>
    </location>
</feature>
<keyword evidence="3 5" id="KW-1133">Transmembrane helix</keyword>
<evidence type="ECO:0000256" key="5">
    <source>
        <dbReference type="SAM" id="Phobius"/>
    </source>
</evidence>
<organism evidence="6 7">
    <name type="scientific">Favolaschia claudopus</name>
    <dbReference type="NCBI Taxonomy" id="2862362"/>
    <lineage>
        <taxon>Eukaryota</taxon>
        <taxon>Fungi</taxon>
        <taxon>Dikarya</taxon>
        <taxon>Basidiomycota</taxon>
        <taxon>Agaricomycotina</taxon>
        <taxon>Agaricomycetes</taxon>
        <taxon>Agaricomycetidae</taxon>
        <taxon>Agaricales</taxon>
        <taxon>Marasmiineae</taxon>
        <taxon>Mycenaceae</taxon>
        <taxon>Favolaschia</taxon>
    </lineage>
</organism>
<dbReference type="Gene3D" id="1.20.120.550">
    <property type="entry name" value="Membrane associated eicosanoid/glutathione metabolism-like domain"/>
    <property type="match status" value="1"/>
</dbReference>
<dbReference type="GO" id="GO:0005635">
    <property type="term" value="C:nuclear envelope"/>
    <property type="evidence" value="ECO:0007669"/>
    <property type="project" value="TreeGrafter"/>
</dbReference>
<evidence type="ECO:0000256" key="3">
    <source>
        <dbReference type="ARBA" id="ARBA00022989"/>
    </source>
</evidence>
<evidence type="ECO:0000256" key="4">
    <source>
        <dbReference type="ARBA" id="ARBA00023136"/>
    </source>
</evidence>
<comment type="caution">
    <text evidence="6">The sequence shown here is derived from an EMBL/GenBank/DDBJ whole genome shotgun (WGS) entry which is preliminary data.</text>
</comment>
<dbReference type="GO" id="GO:0004602">
    <property type="term" value="F:glutathione peroxidase activity"/>
    <property type="evidence" value="ECO:0007669"/>
    <property type="project" value="TreeGrafter"/>
</dbReference>
<dbReference type="Pfam" id="PF01124">
    <property type="entry name" value="MAPEG"/>
    <property type="match status" value="1"/>
</dbReference>
<reference evidence="6 7" key="1">
    <citation type="journal article" date="2024" name="J Genomics">
        <title>Draft genome sequencing and assembly of Favolaschia claudopus CIRM-BRFM 2984 isolated from oak limbs.</title>
        <authorList>
            <person name="Navarro D."/>
            <person name="Drula E."/>
            <person name="Chaduli D."/>
            <person name="Cazenave R."/>
            <person name="Ahrendt S."/>
            <person name="Wang J."/>
            <person name="Lipzen A."/>
            <person name="Daum C."/>
            <person name="Barry K."/>
            <person name="Grigoriev I.V."/>
            <person name="Favel A."/>
            <person name="Rosso M.N."/>
            <person name="Martin F."/>
        </authorList>
    </citation>
    <scope>NUCLEOTIDE SEQUENCE [LARGE SCALE GENOMIC DNA]</scope>
    <source>
        <strain evidence="6 7">CIRM-BRFM 2984</strain>
    </source>
</reference>
<comment type="subcellular location">
    <subcellularLocation>
        <location evidence="1">Membrane</location>
        <topology evidence="1">Multi-pass membrane protein</topology>
    </subcellularLocation>
</comment>
<dbReference type="Proteomes" id="UP001362999">
    <property type="component" value="Unassembled WGS sequence"/>
</dbReference>
<accession>A0AAW0CTM0</accession>
<dbReference type="GO" id="GO:0016020">
    <property type="term" value="C:membrane"/>
    <property type="evidence" value="ECO:0007669"/>
    <property type="project" value="UniProtKB-SubCell"/>
</dbReference>
<dbReference type="AlphaFoldDB" id="A0AAW0CTM0"/>
<sequence length="155" mass="16893">MSYTISLTLPPGSSYVAAATLSTLYVLIFQIRTVIKLRTKAGIKYPRLYADEKQMAENPNALAFNCAQRAHQNTLEYLPILYTSTLLTALKYPIPAACALGVWSVSRIAYTIGYSSGNPGKRQNAISVLHYPMAFGLLGAATYTVAQLVLAEIRA</sequence>
<protein>
    <submittedName>
        <fullName evidence="6">MAPEG family</fullName>
    </submittedName>
</protein>
<dbReference type="InterPro" id="IPR001129">
    <property type="entry name" value="Membr-assoc_MAPEG"/>
</dbReference>